<evidence type="ECO:0000256" key="7">
    <source>
        <dbReference type="SAM" id="Phobius"/>
    </source>
</evidence>
<dbReference type="PANTHER" id="PTHR11662">
    <property type="entry name" value="SOLUTE CARRIER FAMILY 17"/>
    <property type="match status" value="1"/>
</dbReference>
<dbReference type="InterPro" id="IPR036259">
    <property type="entry name" value="MFS_trans_sf"/>
</dbReference>
<dbReference type="GO" id="GO:0006820">
    <property type="term" value="P:monoatomic anion transport"/>
    <property type="evidence" value="ECO:0007669"/>
    <property type="project" value="TreeGrafter"/>
</dbReference>
<evidence type="ECO:0000256" key="1">
    <source>
        <dbReference type="ARBA" id="ARBA00004141"/>
    </source>
</evidence>
<dbReference type="InterPro" id="IPR011701">
    <property type="entry name" value="MFS"/>
</dbReference>
<comment type="caution">
    <text evidence="9">The sequence shown here is derived from an EMBL/GenBank/DDBJ whole genome shotgun (WGS) entry which is preliminary data.</text>
</comment>
<evidence type="ECO:0000313" key="9">
    <source>
        <dbReference type="EMBL" id="PCG74815.1"/>
    </source>
</evidence>
<sequence>MSNMDDTEAQVQAHKLLGQKTRIPRPPDNGLTRALRSCCVIPQRYILGVMGLLGVCNAYTMRVCLNLAITQMVNRTKSGGSSFVDPDACPSDDLINNVTTVVAEKPYAIFDWDEKTQGLILSGFYYGYAATQVPGGYLAEKFGGKWTLGVGLLSTAVFTFLTPVVIRAGGATWLFILRILQGMGEGPTMPALMIMLARWVPPHERSFQGALVFGGAQIGNIFGSFMSGILLADGRDWAYVFYFFGGFGILWFVLWSLFCFSTPNSHPYISKKELTYLNNNVTTAESSHMKDPVPWKAILRSAPVWALVWAAVGHDWGYYTMVTDLPKYSHDVLKFNIATTGTLTALPYIAMWVSSFLFGLVCDVCIKKGWHTIKTGRIIHTTIAATGPAICIILASYAGCDRTAAMVYFVLSMALMGGFYSGMKVNALDLAPNYAGTLTSLVNTTSTFAGIITPYLIGLLTPDSTLAQWRVAFWVCFAVLVGTNVIYCIWADGKQQWWDDVRQFGYPEGWKHGPLTRDTVEQPESVRLSDHKNASS</sequence>
<keyword evidence="2" id="KW-0813">Transport</keyword>
<feature type="transmembrane region" description="Helical" evidence="7">
    <location>
        <begin position="378"/>
        <end position="399"/>
    </location>
</feature>
<dbReference type="STRING" id="7102.A0A2A4JS02"/>
<proteinExistence type="predicted"/>
<dbReference type="InterPro" id="IPR050382">
    <property type="entry name" value="MFS_Na/Anion_cotransporter"/>
</dbReference>
<evidence type="ECO:0000256" key="3">
    <source>
        <dbReference type="ARBA" id="ARBA00022692"/>
    </source>
</evidence>
<feature type="transmembrane region" description="Helical" evidence="7">
    <location>
        <begin position="405"/>
        <end position="422"/>
    </location>
</feature>
<evidence type="ECO:0000256" key="5">
    <source>
        <dbReference type="ARBA" id="ARBA00022989"/>
    </source>
</evidence>
<dbReference type="PROSITE" id="PS50850">
    <property type="entry name" value="MFS"/>
    <property type="match status" value="1"/>
</dbReference>
<feature type="domain" description="Major facilitator superfamily (MFS) profile" evidence="8">
    <location>
        <begin position="46"/>
        <end position="495"/>
    </location>
</feature>
<evidence type="ECO:0000256" key="6">
    <source>
        <dbReference type="ARBA" id="ARBA00023136"/>
    </source>
</evidence>
<feature type="transmembrane region" description="Helical" evidence="7">
    <location>
        <begin position="209"/>
        <end position="231"/>
    </location>
</feature>
<dbReference type="GO" id="GO:0015293">
    <property type="term" value="F:symporter activity"/>
    <property type="evidence" value="ECO:0007669"/>
    <property type="project" value="UniProtKB-KW"/>
</dbReference>
<dbReference type="Pfam" id="PF07690">
    <property type="entry name" value="MFS_1"/>
    <property type="match status" value="1"/>
</dbReference>
<feature type="transmembrane region" description="Helical" evidence="7">
    <location>
        <begin position="297"/>
        <end position="319"/>
    </location>
</feature>
<dbReference type="CDD" id="cd17318">
    <property type="entry name" value="MFS_SLC17"/>
    <property type="match status" value="1"/>
</dbReference>
<evidence type="ECO:0000256" key="2">
    <source>
        <dbReference type="ARBA" id="ARBA00022448"/>
    </source>
</evidence>
<dbReference type="InterPro" id="IPR020846">
    <property type="entry name" value="MFS_dom"/>
</dbReference>
<protein>
    <recommendedName>
        <fullName evidence="8">Major facilitator superfamily (MFS) profile domain-containing protein</fullName>
    </recommendedName>
</protein>
<dbReference type="GO" id="GO:0016020">
    <property type="term" value="C:membrane"/>
    <property type="evidence" value="ECO:0007669"/>
    <property type="project" value="UniProtKB-SubCell"/>
</dbReference>
<keyword evidence="5 7" id="KW-1133">Transmembrane helix</keyword>
<dbReference type="EMBL" id="NWSH01000682">
    <property type="protein sequence ID" value="PCG74816.1"/>
    <property type="molecule type" value="Genomic_DNA"/>
</dbReference>
<dbReference type="SUPFAM" id="SSF103473">
    <property type="entry name" value="MFS general substrate transporter"/>
    <property type="match status" value="1"/>
</dbReference>
<evidence type="ECO:0000256" key="4">
    <source>
        <dbReference type="ARBA" id="ARBA00022847"/>
    </source>
</evidence>
<dbReference type="EMBL" id="NWSH01000682">
    <property type="protein sequence ID" value="PCG74815.1"/>
    <property type="molecule type" value="Genomic_DNA"/>
</dbReference>
<feature type="transmembrane region" description="Helical" evidence="7">
    <location>
        <begin position="434"/>
        <end position="457"/>
    </location>
</feature>
<gene>
    <name evidence="9" type="ORF">B5V51_12699</name>
</gene>
<organism evidence="9">
    <name type="scientific">Heliothis virescens</name>
    <name type="common">Tobacco budworm moth</name>
    <dbReference type="NCBI Taxonomy" id="7102"/>
    <lineage>
        <taxon>Eukaryota</taxon>
        <taxon>Metazoa</taxon>
        <taxon>Ecdysozoa</taxon>
        <taxon>Arthropoda</taxon>
        <taxon>Hexapoda</taxon>
        <taxon>Insecta</taxon>
        <taxon>Pterygota</taxon>
        <taxon>Neoptera</taxon>
        <taxon>Endopterygota</taxon>
        <taxon>Lepidoptera</taxon>
        <taxon>Glossata</taxon>
        <taxon>Ditrysia</taxon>
        <taxon>Noctuoidea</taxon>
        <taxon>Noctuidae</taxon>
        <taxon>Heliothinae</taxon>
        <taxon>Heliothis</taxon>
    </lineage>
</organism>
<name>A0A2A4JS02_HELVI</name>
<keyword evidence="4" id="KW-0769">Symport</keyword>
<evidence type="ECO:0000259" key="8">
    <source>
        <dbReference type="PROSITE" id="PS50850"/>
    </source>
</evidence>
<feature type="transmembrane region" description="Helical" evidence="7">
    <location>
        <begin position="469"/>
        <end position="490"/>
    </location>
</feature>
<keyword evidence="3 7" id="KW-0812">Transmembrane</keyword>
<dbReference type="Gene3D" id="1.20.1250.20">
    <property type="entry name" value="MFS general substrate transporter like domains"/>
    <property type="match status" value="2"/>
</dbReference>
<feature type="transmembrane region" description="Helical" evidence="7">
    <location>
        <begin position="146"/>
        <end position="166"/>
    </location>
</feature>
<comment type="subcellular location">
    <subcellularLocation>
        <location evidence="1">Membrane</location>
        <topology evidence="1">Multi-pass membrane protein</topology>
    </subcellularLocation>
</comment>
<dbReference type="FunFam" id="1.20.1250.20:FF:000423">
    <property type="entry name" value="Putative inorganic phosphate cotransporter-like Protein"/>
    <property type="match status" value="1"/>
</dbReference>
<accession>A0A2A4JS02</accession>
<keyword evidence="6 7" id="KW-0472">Membrane</keyword>
<dbReference type="PANTHER" id="PTHR11662:SF415">
    <property type="entry name" value="AT30085P-RELATED"/>
    <property type="match status" value="1"/>
</dbReference>
<feature type="transmembrane region" description="Helical" evidence="7">
    <location>
        <begin position="237"/>
        <end position="260"/>
    </location>
</feature>
<dbReference type="AlphaFoldDB" id="A0A2A4JS02"/>
<dbReference type="FunFam" id="1.20.1250.20:FF:000003">
    <property type="entry name" value="Solute carrier family 17 member 3"/>
    <property type="match status" value="1"/>
</dbReference>
<reference evidence="9" key="1">
    <citation type="submission" date="2017-09" db="EMBL/GenBank/DDBJ databases">
        <title>Contemporary evolution of a Lepidopteran species, Heliothis virescens, in response to modern agricultural practices.</title>
        <authorList>
            <person name="Fritz M.L."/>
            <person name="Deyonke A.M."/>
            <person name="Papanicolaou A."/>
            <person name="Micinski S."/>
            <person name="Westbrook J."/>
            <person name="Gould F."/>
        </authorList>
    </citation>
    <scope>NUCLEOTIDE SEQUENCE [LARGE SCALE GENOMIC DNA]</scope>
    <source>
        <strain evidence="9">HvINT-</strain>
        <tissue evidence="9">Whole body</tissue>
    </source>
</reference>